<dbReference type="EMBL" id="JAVRRA010000314">
    <property type="protein sequence ID" value="KAK5288824.1"/>
    <property type="molecule type" value="Genomic_DNA"/>
</dbReference>
<keyword evidence="4" id="KW-1185">Reference proteome</keyword>
<feature type="compositionally biased region" description="Low complexity" evidence="1">
    <location>
        <begin position="277"/>
        <end position="297"/>
    </location>
</feature>
<keyword evidence="2" id="KW-0732">Signal</keyword>
<feature type="compositionally biased region" description="Basic residues" evidence="1">
    <location>
        <begin position="429"/>
        <end position="442"/>
    </location>
</feature>
<evidence type="ECO:0000256" key="2">
    <source>
        <dbReference type="SAM" id="SignalP"/>
    </source>
</evidence>
<dbReference type="Proteomes" id="UP001357485">
    <property type="component" value="Unassembled WGS sequence"/>
</dbReference>
<feature type="region of interest" description="Disordered" evidence="1">
    <location>
        <begin position="277"/>
        <end position="341"/>
    </location>
</feature>
<feature type="region of interest" description="Disordered" evidence="1">
    <location>
        <begin position="428"/>
        <end position="459"/>
    </location>
</feature>
<protein>
    <submittedName>
        <fullName evidence="3">Uncharacterized protein</fullName>
    </submittedName>
</protein>
<feature type="signal peptide" evidence="2">
    <location>
        <begin position="1"/>
        <end position="21"/>
    </location>
</feature>
<feature type="region of interest" description="Disordered" evidence="1">
    <location>
        <begin position="198"/>
        <end position="255"/>
    </location>
</feature>
<evidence type="ECO:0000256" key="1">
    <source>
        <dbReference type="SAM" id="MobiDB-lite"/>
    </source>
</evidence>
<proteinExistence type="predicted"/>
<evidence type="ECO:0000313" key="3">
    <source>
        <dbReference type="EMBL" id="KAK5288824.1"/>
    </source>
</evidence>
<reference evidence="3 4" key="1">
    <citation type="submission" date="2023-08" db="EMBL/GenBank/DDBJ databases">
        <title>Black Yeasts Isolated from many extreme environments.</title>
        <authorList>
            <person name="Coleine C."/>
            <person name="Stajich J.E."/>
            <person name="Selbmann L."/>
        </authorList>
    </citation>
    <scope>NUCLEOTIDE SEQUENCE [LARGE SCALE GENOMIC DNA]</scope>
    <source>
        <strain evidence="3 4">CCFEE 536</strain>
    </source>
</reference>
<accession>A0ABR0M8Z4</accession>
<sequence>MAISLALFLFFPVSPPQPRMAKGPGPTATWDWDPSNDLPVFAVPPPPVPSALPQLAGPMNPICLLALVPVGIVLAVTLGLSVSLLYSDWKAAASPSAAAPATAADETDREKRQFWWRMSQRLDWLTKQYQGTITRASRREQAYLAIIDGQGALISDLLLAVSALANSADPPAFLPALVEEGESEDYVKALANYLPPPSTSPAAVNPAGRSELPGRGSSLPEDSQSSLAEGRDVPGTATNPPPPQTANPPRAADLLAGAPGLWDSIYADIPLPTTTPPAAELCAGAEGEGTSAVTEADPSPPTPEAAEPSAGAEDELASNLAESNDEEEQDADHPDEPRGRWIQQLGRYMRAEDWRAWKRAARRAEHPNEEQAVYLVEYAAKEKEIAAFSARKAAQDARREARLAAERVVPETPEEKEERLALVAERAKEKKRRYKARLRERRRAGGDPDVETTDTSGTP</sequence>
<name>A0ABR0M8Z4_9PEZI</name>
<organism evidence="3 4">
    <name type="scientific">Cryomyces antarcticus</name>
    <dbReference type="NCBI Taxonomy" id="329879"/>
    <lineage>
        <taxon>Eukaryota</taxon>
        <taxon>Fungi</taxon>
        <taxon>Dikarya</taxon>
        <taxon>Ascomycota</taxon>
        <taxon>Pezizomycotina</taxon>
        <taxon>Dothideomycetes</taxon>
        <taxon>Dothideomycetes incertae sedis</taxon>
        <taxon>Cryomyces</taxon>
    </lineage>
</organism>
<comment type="caution">
    <text evidence="3">The sequence shown here is derived from an EMBL/GenBank/DDBJ whole genome shotgun (WGS) entry which is preliminary data.</text>
</comment>
<gene>
    <name evidence="3" type="ORF">LTR16_003204</name>
</gene>
<feature type="chain" id="PRO_5046891707" evidence="2">
    <location>
        <begin position="22"/>
        <end position="459"/>
    </location>
</feature>
<evidence type="ECO:0000313" key="4">
    <source>
        <dbReference type="Proteomes" id="UP001357485"/>
    </source>
</evidence>